<dbReference type="Pfam" id="PF11940">
    <property type="entry name" value="DUF3458"/>
    <property type="match status" value="1"/>
</dbReference>
<evidence type="ECO:0000259" key="17">
    <source>
        <dbReference type="Pfam" id="PF17900"/>
    </source>
</evidence>
<keyword evidence="13" id="KW-0175">Coiled coil</keyword>
<dbReference type="Gene3D" id="2.60.40.1840">
    <property type="match status" value="1"/>
</dbReference>
<dbReference type="InterPro" id="IPR024601">
    <property type="entry name" value="Peptidase_M1_pepN_C"/>
</dbReference>
<dbReference type="SUPFAM" id="SSF63737">
    <property type="entry name" value="Leukotriene A4 hydrolase N-terminal domain"/>
    <property type="match status" value="1"/>
</dbReference>
<dbReference type="InterPro" id="IPR038438">
    <property type="entry name" value="PepN_Ig-like_sf"/>
</dbReference>
<comment type="catalytic activity">
    <reaction evidence="1">
        <text>Release of an N-terminal amino acid, Xaa-|-Yaa- from a peptide, amide or arylamide. Xaa is preferably Ala, but may be most amino acids including Pro (slow action). When a terminal hydrophobic residue is followed by a prolyl residue, the two may be released as an intact Xaa-Pro dipeptide.</text>
        <dbReference type="EC" id="3.4.11.2"/>
    </reaction>
</comment>
<feature type="domain" description="Peptidase M1 alanyl aminopeptidase C-terminal" evidence="16">
    <location>
        <begin position="698"/>
        <end position="1023"/>
    </location>
</feature>
<evidence type="ECO:0000256" key="2">
    <source>
        <dbReference type="ARBA" id="ARBA00001947"/>
    </source>
</evidence>
<evidence type="ECO:0000313" key="19">
    <source>
        <dbReference type="Proteomes" id="UP000733611"/>
    </source>
</evidence>
<dbReference type="SUPFAM" id="SSF55486">
    <property type="entry name" value="Metalloproteases ('zincins'), catalytic domain"/>
    <property type="match status" value="1"/>
</dbReference>
<evidence type="ECO:0000256" key="13">
    <source>
        <dbReference type="SAM" id="Coils"/>
    </source>
</evidence>
<dbReference type="EMBL" id="JAHLFE010000131">
    <property type="protein sequence ID" value="MBU3844516.1"/>
    <property type="molecule type" value="Genomic_DNA"/>
</dbReference>
<keyword evidence="7" id="KW-0645">Protease</keyword>
<evidence type="ECO:0000256" key="3">
    <source>
        <dbReference type="ARBA" id="ARBA00010136"/>
    </source>
</evidence>
<gene>
    <name evidence="18" type="primary">pepN</name>
    <name evidence="18" type="ORF">H9847_06575</name>
</gene>
<keyword evidence="6 18" id="KW-0031">Aminopeptidase</keyword>
<protein>
    <recommendedName>
        <fullName evidence="5 12">Aminopeptidase N</fullName>
        <ecNumber evidence="4 12">3.4.11.2</ecNumber>
    </recommendedName>
</protein>
<comment type="caution">
    <text evidence="18">The sequence shown here is derived from an EMBL/GenBank/DDBJ whole genome shotgun (WGS) entry which is preliminary data.</text>
</comment>
<evidence type="ECO:0000256" key="11">
    <source>
        <dbReference type="ARBA" id="ARBA00023049"/>
    </source>
</evidence>
<reference evidence="18" key="1">
    <citation type="journal article" date="2021" name="PeerJ">
        <title>Extensive microbial diversity within the chicken gut microbiome revealed by metagenomics and culture.</title>
        <authorList>
            <person name="Gilroy R."/>
            <person name="Ravi A."/>
            <person name="Getino M."/>
            <person name="Pursley I."/>
            <person name="Horton D.L."/>
            <person name="Alikhan N.F."/>
            <person name="Baker D."/>
            <person name="Gharbi K."/>
            <person name="Hall N."/>
            <person name="Watson M."/>
            <person name="Adriaenssens E.M."/>
            <person name="Foster-Nyarko E."/>
            <person name="Jarju S."/>
            <person name="Secka A."/>
            <person name="Antonio M."/>
            <person name="Oren A."/>
            <person name="Chaudhuri R.R."/>
            <person name="La Ragione R."/>
            <person name="Hildebrand F."/>
            <person name="Pallen M.J."/>
        </authorList>
    </citation>
    <scope>NUCLEOTIDE SEQUENCE</scope>
    <source>
        <strain evidence="18">378</strain>
    </source>
</reference>
<dbReference type="AlphaFoldDB" id="A0A948TGN5"/>
<evidence type="ECO:0000259" key="16">
    <source>
        <dbReference type="Pfam" id="PF17432"/>
    </source>
</evidence>
<dbReference type="Pfam" id="PF01433">
    <property type="entry name" value="Peptidase_M1"/>
    <property type="match status" value="1"/>
</dbReference>
<feature type="domain" description="Peptidase M1 membrane alanine aminopeptidase" evidence="14">
    <location>
        <begin position="225"/>
        <end position="439"/>
    </location>
</feature>
<dbReference type="Gene3D" id="1.25.50.10">
    <property type="entry name" value="Peptidase M1, alanyl aminopeptidase, C-terminal domain"/>
    <property type="match status" value="1"/>
</dbReference>
<dbReference type="GO" id="GO:0008237">
    <property type="term" value="F:metallopeptidase activity"/>
    <property type="evidence" value="ECO:0007669"/>
    <property type="project" value="UniProtKB-UniRule"/>
</dbReference>
<dbReference type="InterPro" id="IPR035414">
    <property type="entry name" value="Peptidase_M1_pepN_Ig-like"/>
</dbReference>
<evidence type="ECO:0000256" key="6">
    <source>
        <dbReference type="ARBA" id="ARBA00022438"/>
    </source>
</evidence>
<reference evidence="18" key="2">
    <citation type="submission" date="2021-04" db="EMBL/GenBank/DDBJ databases">
        <authorList>
            <person name="Gilroy R."/>
        </authorList>
    </citation>
    <scope>NUCLEOTIDE SEQUENCE</scope>
    <source>
        <strain evidence="18">378</strain>
    </source>
</reference>
<comment type="cofactor">
    <cofactor evidence="2">
        <name>Zn(2+)</name>
        <dbReference type="ChEBI" id="CHEBI:29105"/>
    </cofactor>
</comment>
<dbReference type="InterPro" id="IPR001930">
    <property type="entry name" value="Peptidase_M1"/>
</dbReference>
<dbReference type="InterPro" id="IPR027268">
    <property type="entry name" value="Peptidase_M4/M1_CTD_sf"/>
</dbReference>
<dbReference type="Gene3D" id="2.60.40.1730">
    <property type="entry name" value="tricorn interacting facor f3 domain"/>
    <property type="match status" value="1"/>
</dbReference>
<dbReference type="PANTHER" id="PTHR46322:SF1">
    <property type="entry name" value="PUROMYCIN-SENSITIVE AMINOPEPTIDASE"/>
    <property type="match status" value="1"/>
</dbReference>
<evidence type="ECO:0000259" key="14">
    <source>
        <dbReference type="Pfam" id="PF01433"/>
    </source>
</evidence>
<keyword evidence="8" id="KW-0479">Metal-binding</keyword>
<keyword evidence="10" id="KW-0862">Zinc</keyword>
<dbReference type="InterPro" id="IPR045357">
    <property type="entry name" value="Aminopeptidase_N-like_N"/>
</dbReference>
<dbReference type="Gene3D" id="3.30.2010.30">
    <property type="match status" value="1"/>
</dbReference>
<evidence type="ECO:0000256" key="10">
    <source>
        <dbReference type="ARBA" id="ARBA00022833"/>
    </source>
</evidence>
<evidence type="ECO:0000256" key="5">
    <source>
        <dbReference type="ARBA" id="ARBA00015611"/>
    </source>
</evidence>
<evidence type="ECO:0000256" key="12">
    <source>
        <dbReference type="NCBIfam" id="TIGR02414"/>
    </source>
</evidence>
<dbReference type="GO" id="GO:0008270">
    <property type="term" value="F:zinc ion binding"/>
    <property type="evidence" value="ECO:0007669"/>
    <property type="project" value="InterPro"/>
</dbReference>
<keyword evidence="9 18" id="KW-0378">Hydrolase</keyword>
<evidence type="ECO:0000256" key="9">
    <source>
        <dbReference type="ARBA" id="ARBA00022801"/>
    </source>
</evidence>
<dbReference type="NCBIfam" id="TIGR02414">
    <property type="entry name" value="pepN_proteo"/>
    <property type="match status" value="1"/>
</dbReference>
<evidence type="ECO:0000256" key="8">
    <source>
        <dbReference type="ARBA" id="ARBA00022723"/>
    </source>
</evidence>
<evidence type="ECO:0000259" key="15">
    <source>
        <dbReference type="Pfam" id="PF11940"/>
    </source>
</evidence>
<sequence length="1030" mass="113556">MAASSFKAKRRLDYKKPDFTATDIDLTFHLSDECTQVSSTAHYVRLTTDHKAPLRLDGEDLDLKDVLLNGQSCKYSVVGNELIVPEVPDEFELTTKCEISPAQNTSLMGLYKSDGCFCTQCEPEGFRRITYFLDRPDVLAKYRVTIYGPEYGCGVLLSNGNLIESGEKNGHLYTVWEDPFPKPSYLFALVAGTFDIIEDTFITKSGREVKLGLYVDRGAYERGLWAMQSIKESMAWDERRFNLEYDLDNFKVVAVDFFNFGAMENKSLNIFNSSCVLVNPETATDSNYYHVQGVIGHEYFHNWTGDRVTLRDWFQLSLKESLTVFRDQEFSSDVNSRVLTRLEAINVIRSAQFAEDAGPMAHPVRPEQVMEMNNFYTVTIYDKGAEIIRMIHTILGEENFQKGVAYYLDRYDGSAATIEDFVLAMETASLTDLSQFRRWYSQAGTPEVYAKWTWLSPEKVKEQALTQSLAAAKEKAQQAAQEQAAAEAQQQTQEQEAKAATLAEAAAANDVAATTKLASVVDSAAPSEVQKVVAAAQGTNPAVVGSDSAVPAATTTAAGAGAATGSDAADAATATAAGAAPAVPEVVLTPEQEQAAAAEATAKAKAVGRGKLVLTLTQSTPPTPNQKTKEPFVIPVRTSFLEANGSQVVPVELPANGVLLFTQAEQRFEFTDVPEGTLPVVLRDFSAPVKLKSIYTTADYINMLEHCDDTFIKVDAQMSLISGYIHQHIDKAASGALPVPDDIIKAIGYVLQDETLDYNLKAMLITIPGMRSLMETFNKINLDGLFTVRESVETAVAQALQDSYLELERKTRSKGHYKYDPQSAAQRAVHNACLQMLSRAYVANGEVMKADDLATRLFEETDNMTERLAALSLAVNEDLTCKAKLLEDFESRYGEDPLTFDKFFSVQAAVPSEDTVNVVRKLLDHPRFDLTNPNRVRALVGTFGYGNPVALHRSDGMGYLLILDVVKRLNTINPSMAARILDGMINFKRFDQGRQQQARAYLEKIKALPNLSRSVFEKVNAALGDDAAAK</sequence>
<feature type="domain" description="Aminopeptidase N-like N-terminal" evidence="17">
    <location>
        <begin position="96"/>
        <end position="186"/>
    </location>
</feature>
<dbReference type="InterPro" id="IPR042097">
    <property type="entry name" value="Aminopeptidase_N-like_N_sf"/>
</dbReference>
<evidence type="ECO:0000256" key="4">
    <source>
        <dbReference type="ARBA" id="ARBA00012564"/>
    </source>
</evidence>
<dbReference type="PRINTS" id="PR00756">
    <property type="entry name" value="ALADIPTASE"/>
</dbReference>
<dbReference type="PANTHER" id="PTHR46322">
    <property type="entry name" value="PUROMYCIN-SENSITIVE AMINOPEPTIDASE"/>
    <property type="match status" value="1"/>
</dbReference>
<dbReference type="Pfam" id="PF17900">
    <property type="entry name" value="Peptidase_M1_N"/>
    <property type="match status" value="1"/>
</dbReference>
<evidence type="ECO:0000256" key="7">
    <source>
        <dbReference type="ARBA" id="ARBA00022670"/>
    </source>
</evidence>
<dbReference type="GO" id="GO:0016285">
    <property type="term" value="F:alanyl aminopeptidase activity"/>
    <property type="evidence" value="ECO:0007669"/>
    <property type="project" value="UniProtKB-EC"/>
</dbReference>
<dbReference type="Pfam" id="PF17432">
    <property type="entry name" value="DUF3458_C"/>
    <property type="match status" value="1"/>
</dbReference>
<dbReference type="CDD" id="cd09600">
    <property type="entry name" value="M1_APN"/>
    <property type="match status" value="1"/>
</dbReference>
<accession>A0A948TGN5</accession>
<feature type="coiled-coil region" evidence="13">
    <location>
        <begin position="462"/>
        <end position="505"/>
    </location>
</feature>
<organism evidence="18 19">
    <name type="scientific">Candidatus Anaerobiospirillum pullicola</name>
    <dbReference type="NCBI Taxonomy" id="2838451"/>
    <lineage>
        <taxon>Bacteria</taxon>
        <taxon>Pseudomonadati</taxon>
        <taxon>Pseudomonadota</taxon>
        <taxon>Gammaproteobacteria</taxon>
        <taxon>Aeromonadales</taxon>
        <taxon>Succinivibrionaceae</taxon>
        <taxon>Anaerobiospirillum</taxon>
    </lineage>
</organism>
<dbReference type="InterPro" id="IPR037144">
    <property type="entry name" value="Peptidase_M1_pepN_C_sf"/>
</dbReference>
<name>A0A948TGN5_9GAMM</name>
<feature type="domain" description="Peptidase M1 alanyl aminopeptidase Ig-like fold" evidence="15">
    <location>
        <begin position="610"/>
        <end position="692"/>
    </location>
</feature>
<proteinExistence type="inferred from homology"/>
<dbReference type="Gene3D" id="1.10.390.10">
    <property type="entry name" value="Neutral Protease Domain 2"/>
    <property type="match status" value="1"/>
</dbReference>
<comment type="similarity">
    <text evidence="3">Belongs to the peptidase M1 family.</text>
</comment>
<dbReference type="FunFam" id="3.30.2010.30:FF:000002">
    <property type="entry name" value="Putative aminopeptidase N"/>
    <property type="match status" value="1"/>
</dbReference>
<dbReference type="InterPro" id="IPR014782">
    <property type="entry name" value="Peptidase_M1_dom"/>
</dbReference>
<keyword evidence="11" id="KW-0482">Metalloprotease</keyword>
<dbReference type="EC" id="3.4.11.2" evidence="4 12"/>
<dbReference type="Proteomes" id="UP000733611">
    <property type="component" value="Unassembled WGS sequence"/>
</dbReference>
<dbReference type="GO" id="GO:0006508">
    <property type="term" value="P:proteolysis"/>
    <property type="evidence" value="ECO:0007669"/>
    <property type="project" value="UniProtKB-UniRule"/>
</dbReference>
<evidence type="ECO:0000313" key="18">
    <source>
        <dbReference type="EMBL" id="MBU3844516.1"/>
    </source>
</evidence>
<evidence type="ECO:0000256" key="1">
    <source>
        <dbReference type="ARBA" id="ARBA00000098"/>
    </source>
</evidence>
<dbReference type="InterPro" id="IPR012779">
    <property type="entry name" value="Peptidase_M1_pepN"/>
</dbReference>